<feature type="coiled-coil region" evidence="3">
    <location>
        <begin position="84"/>
        <end position="201"/>
    </location>
</feature>
<keyword evidence="2 3" id="KW-0175">Coiled coil</keyword>
<evidence type="ECO:0000256" key="1">
    <source>
        <dbReference type="ARBA" id="ARBA00004196"/>
    </source>
</evidence>
<protein>
    <submittedName>
        <fullName evidence="5">HlyD family efflux transporter periplasmic adaptor subunit</fullName>
    </submittedName>
</protein>
<evidence type="ECO:0000256" key="2">
    <source>
        <dbReference type="ARBA" id="ARBA00023054"/>
    </source>
</evidence>
<name>A0A545UI79_9GAMM</name>
<dbReference type="GO" id="GO:0030313">
    <property type="term" value="C:cell envelope"/>
    <property type="evidence" value="ECO:0007669"/>
    <property type="project" value="UniProtKB-SubCell"/>
</dbReference>
<gene>
    <name evidence="5" type="ORF">FLL46_03300</name>
</gene>
<dbReference type="EMBL" id="VIKS01000002">
    <property type="protein sequence ID" value="TQV89169.1"/>
    <property type="molecule type" value="Genomic_DNA"/>
</dbReference>
<organism evidence="5 6">
    <name type="scientific">Aliikangiella coralliicola</name>
    <dbReference type="NCBI Taxonomy" id="2592383"/>
    <lineage>
        <taxon>Bacteria</taxon>
        <taxon>Pseudomonadati</taxon>
        <taxon>Pseudomonadota</taxon>
        <taxon>Gammaproteobacteria</taxon>
        <taxon>Oceanospirillales</taxon>
        <taxon>Pleioneaceae</taxon>
        <taxon>Aliikangiella</taxon>
    </lineage>
</organism>
<evidence type="ECO:0000313" key="5">
    <source>
        <dbReference type="EMBL" id="TQV89169.1"/>
    </source>
</evidence>
<dbReference type="InterPro" id="IPR058636">
    <property type="entry name" value="Beta-barrel_YknX"/>
</dbReference>
<accession>A0A545UI79</accession>
<dbReference type="PROSITE" id="PS51257">
    <property type="entry name" value="PROKAR_LIPOPROTEIN"/>
    <property type="match status" value="1"/>
</dbReference>
<proteinExistence type="predicted"/>
<keyword evidence="6" id="KW-1185">Reference proteome</keyword>
<dbReference type="InterPro" id="IPR050465">
    <property type="entry name" value="UPF0194_transport"/>
</dbReference>
<comment type="caution">
    <text evidence="5">The sequence shown here is derived from an EMBL/GenBank/DDBJ whole genome shotgun (WGS) entry which is preliminary data.</text>
</comment>
<dbReference type="PANTHER" id="PTHR32347">
    <property type="entry name" value="EFFLUX SYSTEM COMPONENT YKNX-RELATED"/>
    <property type="match status" value="1"/>
</dbReference>
<dbReference type="RefSeq" id="WP_142892019.1">
    <property type="nucleotide sequence ID" value="NZ_ML660161.1"/>
</dbReference>
<comment type="subcellular location">
    <subcellularLocation>
        <location evidence="1">Cell envelope</location>
    </subcellularLocation>
</comment>
<dbReference type="AlphaFoldDB" id="A0A545UI79"/>
<dbReference type="Gene3D" id="2.40.30.170">
    <property type="match status" value="1"/>
</dbReference>
<dbReference type="Pfam" id="PF25990">
    <property type="entry name" value="Beta-barrel_YknX"/>
    <property type="match status" value="1"/>
</dbReference>
<dbReference type="OrthoDB" id="9811754at2"/>
<evidence type="ECO:0000259" key="4">
    <source>
        <dbReference type="Pfam" id="PF25990"/>
    </source>
</evidence>
<sequence length="340" mass="37745">MLRITLLVGALLLVSGCEQQDSSINSQTQLKVSGIVEANGELASSDTAVVSPPAVRNQWRYKITFLAAEGSQVNKGKPIVSFDVSELNQKLSMKKSELKTAQKTLENTLLTNEAKLEKQNLELAESKMKQDKAYRKWQQSKNLESNLETKKLNLQFKIAENETQRLEKTVAKTIESNKVKLAISKSNNERLQSEVDQLKSGIGKMTIKAPKSGIIIYKPDYQGKKISMGDTVWMGRQIIGLPSLDQMIVKAKILEADAGSVKLAQKVEVVLDAVPERVFIGKVTKLGKVFRRKSKDQPNIIFDAEITLENPDIDLMRPGMAARIKIHVDDAQQSSALALQ</sequence>
<reference evidence="5 6" key="1">
    <citation type="submission" date="2019-07" db="EMBL/GenBank/DDBJ databases">
        <title>Draft genome for Aliikangiella sp. M105.</title>
        <authorList>
            <person name="Wang G."/>
        </authorList>
    </citation>
    <scope>NUCLEOTIDE SEQUENCE [LARGE SCALE GENOMIC DNA]</scope>
    <source>
        <strain evidence="5 6">M105</strain>
    </source>
</reference>
<feature type="domain" description="YknX-like beta-barrel" evidence="4">
    <location>
        <begin position="247"/>
        <end position="326"/>
    </location>
</feature>
<evidence type="ECO:0000256" key="3">
    <source>
        <dbReference type="SAM" id="Coils"/>
    </source>
</evidence>
<dbReference type="Proteomes" id="UP000315439">
    <property type="component" value="Unassembled WGS sequence"/>
</dbReference>
<evidence type="ECO:0000313" key="6">
    <source>
        <dbReference type="Proteomes" id="UP000315439"/>
    </source>
</evidence>